<evidence type="ECO:0000313" key="9">
    <source>
        <dbReference type="EMBL" id="PTM58597.1"/>
    </source>
</evidence>
<feature type="domain" description="Metalloenzyme" evidence="8">
    <location>
        <begin position="7"/>
        <end position="380"/>
    </location>
</feature>
<dbReference type="HAMAP" id="MF_00740">
    <property type="entry name" value="Phosphopentomut"/>
    <property type="match status" value="1"/>
</dbReference>
<dbReference type="GO" id="GO:0030145">
    <property type="term" value="F:manganese ion binding"/>
    <property type="evidence" value="ECO:0007669"/>
    <property type="project" value="UniProtKB-UniRule"/>
</dbReference>
<dbReference type="FunFam" id="3.30.70.1250:FF:000001">
    <property type="entry name" value="Phosphopentomutase"/>
    <property type="match status" value="1"/>
</dbReference>
<dbReference type="PANTHER" id="PTHR21110:SF0">
    <property type="entry name" value="PHOSPHOPENTOMUTASE"/>
    <property type="match status" value="1"/>
</dbReference>
<dbReference type="InterPro" id="IPR017850">
    <property type="entry name" value="Alkaline_phosphatase_core_sf"/>
</dbReference>
<dbReference type="GO" id="GO:0043094">
    <property type="term" value="P:metabolic compound salvage"/>
    <property type="evidence" value="ECO:0007669"/>
    <property type="project" value="UniProtKB-UniRule"/>
</dbReference>
<dbReference type="GO" id="GO:0006015">
    <property type="term" value="P:5-phosphoribose 1-diphosphate biosynthetic process"/>
    <property type="evidence" value="ECO:0007669"/>
    <property type="project" value="UniProtKB-UniPathway"/>
</dbReference>
<feature type="binding site" evidence="6">
    <location>
        <position position="291"/>
    </location>
    <ligand>
        <name>Mn(2+)</name>
        <dbReference type="ChEBI" id="CHEBI:29035"/>
        <label>2</label>
    </ligand>
</feature>
<dbReference type="NCBIfam" id="NF003766">
    <property type="entry name" value="PRK05362.1"/>
    <property type="match status" value="1"/>
</dbReference>
<reference evidence="9 10" key="1">
    <citation type="submission" date="2018-04" db="EMBL/GenBank/DDBJ databases">
        <title>Genomic Encyclopedia of Archaeal and Bacterial Type Strains, Phase II (KMG-II): from individual species to whole genera.</title>
        <authorList>
            <person name="Goeker M."/>
        </authorList>
    </citation>
    <scope>NUCLEOTIDE SEQUENCE [LARGE SCALE GENOMIC DNA]</scope>
    <source>
        <strain evidence="9 10">DSM 45169</strain>
    </source>
</reference>
<feature type="binding site" evidence="6">
    <location>
        <position position="327"/>
    </location>
    <ligand>
        <name>Mn(2+)</name>
        <dbReference type="ChEBI" id="CHEBI:29035"/>
        <label>1</label>
    </ligand>
</feature>
<keyword evidence="2 6" id="KW-0963">Cytoplasm</keyword>
<comment type="subcellular location">
    <subcellularLocation>
        <location evidence="6">Cytoplasm</location>
    </subcellularLocation>
</comment>
<comment type="cofactor">
    <cofactor evidence="6">
        <name>Mn(2+)</name>
        <dbReference type="ChEBI" id="CHEBI:29035"/>
    </cofactor>
    <text evidence="6">Binds 2 manganese ions.</text>
</comment>
<dbReference type="EC" id="5.4.2.7" evidence="6 7"/>
<keyword evidence="5 6" id="KW-0413">Isomerase</keyword>
<feature type="binding site" evidence="6">
    <location>
        <position position="339"/>
    </location>
    <ligand>
        <name>Mn(2+)</name>
        <dbReference type="ChEBI" id="CHEBI:29035"/>
        <label>2</label>
    </ligand>
</feature>
<evidence type="ECO:0000256" key="6">
    <source>
        <dbReference type="HAMAP-Rule" id="MF_00740"/>
    </source>
</evidence>
<gene>
    <name evidence="6" type="primary">deoB</name>
    <name evidence="9" type="ORF">C8J48_1182</name>
</gene>
<dbReference type="SUPFAM" id="SSF143856">
    <property type="entry name" value="DeoB insert domain-like"/>
    <property type="match status" value="1"/>
</dbReference>
<comment type="similarity">
    <text evidence="1 6">Belongs to the phosphopentomutase family.</text>
</comment>
<dbReference type="AlphaFoldDB" id="A0A2T4Z9N6"/>
<evidence type="ECO:0000256" key="1">
    <source>
        <dbReference type="ARBA" id="ARBA00010373"/>
    </source>
</evidence>
<dbReference type="Gene3D" id="3.40.720.10">
    <property type="entry name" value="Alkaline Phosphatase, subunit A"/>
    <property type="match status" value="1"/>
</dbReference>
<dbReference type="PANTHER" id="PTHR21110">
    <property type="entry name" value="PHOSPHOPENTOMUTASE"/>
    <property type="match status" value="1"/>
</dbReference>
<evidence type="ECO:0000256" key="2">
    <source>
        <dbReference type="ARBA" id="ARBA00022490"/>
    </source>
</evidence>
<protein>
    <recommendedName>
        <fullName evidence="6 7">Phosphopentomutase</fullName>
        <ecNumber evidence="6 7">5.4.2.7</ecNumber>
    </recommendedName>
    <alternativeName>
        <fullName evidence="6">Phosphodeoxyribomutase</fullName>
    </alternativeName>
</protein>
<evidence type="ECO:0000256" key="4">
    <source>
        <dbReference type="ARBA" id="ARBA00023211"/>
    </source>
</evidence>
<dbReference type="Gene3D" id="3.30.70.1250">
    <property type="entry name" value="Phosphopentomutase"/>
    <property type="match status" value="1"/>
</dbReference>
<keyword evidence="3 6" id="KW-0479">Metal-binding</keyword>
<dbReference type="SUPFAM" id="SSF53649">
    <property type="entry name" value="Alkaline phosphatase-like"/>
    <property type="match status" value="1"/>
</dbReference>
<feature type="binding site" evidence="6">
    <location>
        <position position="328"/>
    </location>
    <ligand>
        <name>Mn(2+)</name>
        <dbReference type="ChEBI" id="CHEBI:29035"/>
        <label>1</label>
    </ligand>
</feature>
<comment type="caution">
    <text evidence="9">The sequence shown here is derived from an EMBL/GenBank/DDBJ whole genome shotgun (WGS) entry which is preliminary data.</text>
</comment>
<feature type="binding site" evidence="6">
    <location>
        <position position="14"/>
    </location>
    <ligand>
        <name>Mn(2+)</name>
        <dbReference type="ChEBI" id="CHEBI:29035"/>
        <label>1</label>
    </ligand>
</feature>
<dbReference type="GO" id="GO:0005829">
    <property type="term" value="C:cytosol"/>
    <property type="evidence" value="ECO:0007669"/>
    <property type="project" value="TreeGrafter"/>
</dbReference>
<dbReference type="Proteomes" id="UP000241639">
    <property type="component" value="Unassembled WGS sequence"/>
</dbReference>
<dbReference type="CDD" id="cd16009">
    <property type="entry name" value="PPM"/>
    <property type="match status" value="1"/>
</dbReference>
<dbReference type="PIRSF" id="PIRSF001491">
    <property type="entry name" value="Ppentomutase"/>
    <property type="match status" value="1"/>
</dbReference>
<comment type="function">
    <text evidence="6">Isomerase that catalyzes the conversion of deoxy-ribose 1-phosphate (dRib-1-P) and ribose 1-phosphate (Rib-1-P) to deoxy-ribose 5-phosphate (dRib-5-P) and ribose 5-phosphate (Rib-5-P), respectively.</text>
</comment>
<dbReference type="GO" id="GO:0008973">
    <property type="term" value="F:phosphopentomutase activity"/>
    <property type="evidence" value="ECO:0007669"/>
    <property type="project" value="UniProtKB-UniRule"/>
</dbReference>
<evidence type="ECO:0000256" key="5">
    <source>
        <dbReference type="ARBA" id="ARBA00023235"/>
    </source>
</evidence>
<dbReference type="InterPro" id="IPR024052">
    <property type="entry name" value="Phosphopentomutase_DeoB_cap_sf"/>
</dbReference>
<comment type="catalytic activity">
    <reaction evidence="6">
        <text>alpha-D-ribose 1-phosphate = D-ribose 5-phosphate</text>
        <dbReference type="Rhea" id="RHEA:18793"/>
        <dbReference type="ChEBI" id="CHEBI:57720"/>
        <dbReference type="ChEBI" id="CHEBI:78346"/>
        <dbReference type="EC" id="5.4.2.7"/>
    </reaction>
</comment>
<dbReference type="GO" id="GO:0009117">
    <property type="term" value="P:nucleotide metabolic process"/>
    <property type="evidence" value="ECO:0007669"/>
    <property type="project" value="UniProtKB-UniRule"/>
</dbReference>
<sequence>MLKSYRRMALIVLDSVGIGALPDAEKFGDVGVHTVGNIAKVRGLKLPNLASLGLFNIEPVTGNDPVEHPRAHYGKMAEVSAGKDTTTGHWELMGVHTTKPFQTYPHGFPDELIRLFKERTGRGVLGNKPASGTAIIEELGEQHLASGDCIVYTSADSVFQIAAHEEVIPLDELYHICEIARELTLDDRFAVVRVIARPFIGKPGAFKRTANRRDYSVKPPDVTVMNQLQEAGLDCIGIGKISDIYDGEGITRSIKTTDNMDGVDQLLSVMSDAFHGFAFVNLVDFDSKFGHRRDPEGYGNALEEFDQRLPHILESVGEDDLLIITADHGNDPTYKGTDHTREYVPLLVWSPSLREPGASLGVRKTFSDVGATVAANFRLAAPPHGSSFLADLM</sequence>
<dbReference type="GO" id="GO:0006018">
    <property type="term" value="P:2-deoxyribose 1-phosphate catabolic process"/>
    <property type="evidence" value="ECO:0007669"/>
    <property type="project" value="UniProtKB-UniRule"/>
</dbReference>
<evidence type="ECO:0000256" key="3">
    <source>
        <dbReference type="ARBA" id="ARBA00022723"/>
    </source>
</evidence>
<dbReference type="Pfam" id="PF01676">
    <property type="entry name" value="Metalloenzyme"/>
    <property type="match status" value="1"/>
</dbReference>
<feature type="binding site" evidence="6">
    <location>
        <position position="286"/>
    </location>
    <ligand>
        <name>Mn(2+)</name>
        <dbReference type="ChEBI" id="CHEBI:29035"/>
        <label>2</label>
    </ligand>
</feature>
<dbReference type="NCBIfam" id="TIGR01696">
    <property type="entry name" value="deoB"/>
    <property type="match status" value="1"/>
</dbReference>
<keyword evidence="10" id="KW-1185">Reference proteome</keyword>
<name>A0A2T4Z9N6_9BACL</name>
<evidence type="ECO:0000259" key="8">
    <source>
        <dbReference type="Pfam" id="PF01676"/>
    </source>
</evidence>
<proteinExistence type="inferred from homology"/>
<keyword evidence="4 6" id="KW-0464">Manganese</keyword>
<evidence type="ECO:0000313" key="10">
    <source>
        <dbReference type="Proteomes" id="UP000241639"/>
    </source>
</evidence>
<comment type="pathway">
    <text evidence="6">Carbohydrate degradation; 2-deoxy-D-ribose 1-phosphate degradation; D-glyceraldehyde 3-phosphate and acetaldehyde from 2-deoxy-alpha-D-ribose 1-phosphate: step 1/2.</text>
</comment>
<dbReference type="GO" id="GO:0000287">
    <property type="term" value="F:magnesium ion binding"/>
    <property type="evidence" value="ECO:0007669"/>
    <property type="project" value="UniProtKB-UniRule"/>
</dbReference>
<comment type="catalytic activity">
    <reaction evidence="6">
        <text>2-deoxy-alpha-D-ribose 1-phosphate = 2-deoxy-D-ribose 5-phosphate</text>
        <dbReference type="Rhea" id="RHEA:27658"/>
        <dbReference type="ChEBI" id="CHEBI:57259"/>
        <dbReference type="ChEBI" id="CHEBI:62877"/>
        <dbReference type="EC" id="5.4.2.7"/>
    </reaction>
</comment>
<dbReference type="UniPathway" id="UPA00087">
    <property type="reaction ID" value="UER00173"/>
</dbReference>
<dbReference type="EMBL" id="PZZP01000001">
    <property type="protein sequence ID" value="PTM58597.1"/>
    <property type="molecule type" value="Genomic_DNA"/>
</dbReference>
<organism evidence="9 10">
    <name type="scientific">Desmospora activa DSM 45169</name>
    <dbReference type="NCBI Taxonomy" id="1121389"/>
    <lineage>
        <taxon>Bacteria</taxon>
        <taxon>Bacillati</taxon>
        <taxon>Bacillota</taxon>
        <taxon>Bacilli</taxon>
        <taxon>Bacillales</taxon>
        <taxon>Thermoactinomycetaceae</taxon>
        <taxon>Desmospora</taxon>
    </lineage>
</organism>
<dbReference type="InterPro" id="IPR010045">
    <property type="entry name" value="DeoB"/>
</dbReference>
<accession>A0A2T4Z9N6</accession>
<evidence type="ECO:0000256" key="7">
    <source>
        <dbReference type="NCBIfam" id="TIGR01696"/>
    </source>
</evidence>
<dbReference type="InterPro" id="IPR006124">
    <property type="entry name" value="Metalloenzyme"/>
</dbReference>